<reference evidence="1" key="1">
    <citation type="submission" date="2021-06" db="EMBL/GenBank/DDBJ databases">
        <authorList>
            <person name="Kallberg Y."/>
            <person name="Tangrot J."/>
            <person name="Rosling A."/>
        </authorList>
    </citation>
    <scope>NUCLEOTIDE SEQUENCE</scope>
    <source>
        <strain evidence="1">MA461A</strain>
    </source>
</reference>
<proteinExistence type="predicted"/>
<organism evidence="1 2">
    <name type="scientific">Racocetra persica</name>
    <dbReference type="NCBI Taxonomy" id="160502"/>
    <lineage>
        <taxon>Eukaryota</taxon>
        <taxon>Fungi</taxon>
        <taxon>Fungi incertae sedis</taxon>
        <taxon>Mucoromycota</taxon>
        <taxon>Glomeromycotina</taxon>
        <taxon>Glomeromycetes</taxon>
        <taxon>Diversisporales</taxon>
        <taxon>Gigasporaceae</taxon>
        <taxon>Racocetra</taxon>
    </lineage>
</organism>
<gene>
    <name evidence="1" type="ORF">RPERSI_LOCUS29835</name>
</gene>
<dbReference type="Proteomes" id="UP000789920">
    <property type="component" value="Unassembled WGS sequence"/>
</dbReference>
<feature type="non-terminal residue" evidence="1">
    <location>
        <position position="1"/>
    </location>
</feature>
<evidence type="ECO:0000313" key="2">
    <source>
        <dbReference type="Proteomes" id="UP000789920"/>
    </source>
</evidence>
<comment type="caution">
    <text evidence="1">The sequence shown here is derived from an EMBL/GenBank/DDBJ whole genome shotgun (WGS) entry which is preliminary data.</text>
</comment>
<keyword evidence="2" id="KW-1185">Reference proteome</keyword>
<sequence length="95" mass="11039">LPENVRCARRNGNNALYEALELNVVGGLSKKKNSSLETELDELRSNVVTSVQDGWMLEQWLRARLANDEEELRRLRAEKRRREGNNNNRDRISGF</sequence>
<protein>
    <submittedName>
        <fullName evidence="1">9648_t:CDS:1</fullName>
    </submittedName>
</protein>
<accession>A0ACA9SDA9</accession>
<dbReference type="EMBL" id="CAJVQC010113875">
    <property type="protein sequence ID" value="CAG8836171.1"/>
    <property type="molecule type" value="Genomic_DNA"/>
</dbReference>
<name>A0ACA9SDA9_9GLOM</name>
<feature type="non-terminal residue" evidence="1">
    <location>
        <position position="95"/>
    </location>
</feature>
<evidence type="ECO:0000313" key="1">
    <source>
        <dbReference type="EMBL" id="CAG8836171.1"/>
    </source>
</evidence>